<accession>A0AAN7LP69</accession>
<dbReference type="AlphaFoldDB" id="A0AAN7LP69"/>
<evidence type="ECO:0000256" key="2">
    <source>
        <dbReference type="ARBA" id="ARBA00023284"/>
    </source>
</evidence>
<organism evidence="4 5">
    <name type="scientific">Trapa natans</name>
    <name type="common">Water chestnut</name>
    <dbReference type="NCBI Taxonomy" id="22666"/>
    <lineage>
        <taxon>Eukaryota</taxon>
        <taxon>Viridiplantae</taxon>
        <taxon>Streptophyta</taxon>
        <taxon>Embryophyta</taxon>
        <taxon>Tracheophyta</taxon>
        <taxon>Spermatophyta</taxon>
        <taxon>Magnoliopsida</taxon>
        <taxon>eudicotyledons</taxon>
        <taxon>Gunneridae</taxon>
        <taxon>Pentapetalae</taxon>
        <taxon>rosids</taxon>
        <taxon>malvids</taxon>
        <taxon>Myrtales</taxon>
        <taxon>Lythraceae</taxon>
        <taxon>Trapa</taxon>
    </lineage>
</organism>
<dbReference type="InterPro" id="IPR036249">
    <property type="entry name" value="Thioredoxin-like_sf"/>
</dbReference>
<gene>
    <name evidence="4" type="ORF">SAY86_016964</name>
</gene>
<evidence type="ECO:0000313" key="4">
    <source>
        <dbReference type="EMBL" id="KAK4789660.1"/>
    </source>
</evidence>
<name>A0AAN7LP69_TRANT</name>
<dbReference type="Proteomes" id="UP001346149">
    <property type="component" value="Unassembled WGS sequence"/>
</dbReference>
<keyword evidence="2" id="KW-0676">Redox-active center</keyword>
<comment type="similarity">
    <text evidence="1">Belongs to the thioredoxin family.</text>
</comment>
<keyword evidence="5" id="KW-1185">Reference proteome</keyword>
<dbReference type="InterPro" id="IPR013766">
    <property type="entry name" value="Thioredoxin_domain"/>
</dbReference>
<feature type="domain" description="Thioredoxin" evidence="3">
    <location>
        <begin position="108"/>
        <end position="143"/>
    </location>
</feature>
<protein>
    <recommendedName>
        <fullName evidence="3">Thioredoxin domain-containing protein</fullName>
    </recommendedName>
</protein>
<dbReference type="GO" id="GO:0009507">
    <property type="term" value="C:chloroplast"/>
    <property type="evidence" value="ECO:0007669"/>
    <property type="project" value="UniProtKB-ARBA"/>
</dbReference>
<proteinExistence type="inferred from homology"/>
<dbReference type="Pfam" id="PF00085">
    <property type="entry name" value="Thioredoxin"/>
    <property type="match status" value="1"/>
</dbReference>
<dbReference type="GO" id="GO:0045454">
    <property type="term" value="P:cell redox homeostasis"/>
    <property type="evidence" value="ECO:0007669"/>
    <property type="project" value="TreeGrafter"/>
</dbReference>
<evidence type="ECO:0000313" key="5">
    <source>
        <dbReference type="Proteomes" id="UP001346149"/>
    </source>
</evidence>
<evidence type="ECO:0000256" key="1">
    <source>
        <dbReference type="ARBA" id="ARBA00008987"/>
    </source>
</evidence>
<dbReference type="Gene3D" id="3.40.30.10">
    <property type="entry name" value="Glutaredoxin"/>
    <property type="match status" value="1"/>
</dbReference>
<dbReference type="PANTHER" id="PTHR43601">
    <property type="entry name" value="THIOREDOXIN, MITOCHONDRIAL"/>
    <property type="match status" value="1"/>
</dbReference>
<dbReference type="EMBL" id="JAXQNO010000010">
    <property type="protein sequence ID" value="KAK4789660.1"/>
    <property type="molecule type" value="Genomic_DNA"/>
</dbReference>
<sequence length="153" mass="16627">MAEAIEVGRASLVVSSNRAISARSVVSVFPKRCESLMLKPVEIRQALVWSKSGFHGKRIDADKATSRVFSVKSQLIQGNLGLVNALKWWGKGLQMNMKEVTGAEDLVESLISARDKLVVVDFFSPGCGDCRALHPKICQLAQMNPCSVPSGQL</sequence>
<dbReference type="PANTHER" id="PTHR43601:SF32">
    <property type="entry name" value="THIOREDOXIN-LIKE 2-2, CHLOROPLASTIC"/>
    <property type="match status" value="1"/>
</dbReference>
<reference evidence="4 5" key="1">
    <citation type="journal article" date="2023" name="Hortic Res">
        <title>Pangenome of water caltrop reveals structural variations and asymmetric subgenome divergence after allopolyploidization.</title>
        <authorList>
            <person name="Zhang X."/>
            <person name="Chen Y."/>
            <person name="Wang L."/>
            <person name="Yuan Y."/>
            <person name="Fang M."/>
            <person name="Shi L."/>
            <person name="Lu R."/>
            <person name="Comes H.P."/>
            <person name="Ma Y."/>
            <person name="Chen Y."/>
            <person name="Huang G."/>
            <person name="Zhou Y."/>
            <person name="Zheng Z."/>
            <person name="Qiu Y."/>
        </authorList>
    </citation>
    <scope>NUCLEOTIDE SEQUENCE [LARGE SCALE GENOMIC DNA]</scope>
    <source>
        <strain evidence="4">F231</strain>
    </source>
</reference>
<comment type="caution">
    <text evidence="4">The sequence shown here is derived from an EMBL/GenBank/DDBJ whole genome shotgun (WGS) entry which is preliminary data.</text>
</comment>
<dbReference type="CDD" id="cd02947">
    <property type="entry name" value="TRX_family"/>
    <property type="match status" value="1"/>
</dbReference>
<dbReference type="SUPFAM" id="SSF52833">
    <property type="entry name" value="Thioredoxin-like"/>
    <property type="match status" value="1"/>
</dbReference>
<evidence type="ECO:0000259" key="3">
    <source>
        <dbReference type="Pfam" id="PF00085"/>
    </source>
</evidence>